<evidence type="ECO:0000256" key="2">
    <source>
        <dbReference type="ARBA" id="ARBA00022679"/>
    </source>
</evidence>
<dbReference type="PANTHER" id="PTHR22916">
    <property type="entry name" value="GLYCOSYLTRANSFERASE"/>
    <property type="match status" value="1"/>
</dbReference>
<name>A0ABW4J8X3_9LACO</name>
<dbReference type="InterPro" id="IPR001173">
    <property type="entry name" value="Glyco_trans_2-like"/>
</dbReference>
<gene>
    <name evidence="4" type="ORF">ACFQ5M_08010</name>
</gene>
<proteinExistence type="predicted"/>
<sequence>MTQLISVIVPIYNVAPYLTDCLHSLSAQTYTNFEALLIDDGSTDDSGRICDTWAAVDQRFRVYHRQNQGLSCSRNFGLAQAKGQYCLFLDSDDYLQITALAETRAQMSPQVDVVFYDRLNLTQTQLTPFYHHNYQGLYTPQAMITGLLTRAFNHYATAYLVKTALLRQQRISFPPQQNFEDVATTYKVILAANRIYYLARPLYIYRSRADSISGRMTPLSRQQLQRANLAFAQGIRRSYPNKPLIDQYLMQGCFYLTNKAHDAYMAGELKQAAFFEELKSYQFVLAILLRHYPMAKFRKYRLLSQLMVQRQYGLWRQLWLRVKFGVAHG</sequence>
<comment type="caution">
    <text evidence="4">The sequence shown here is derived from an EMBL/GenBank/DDBJ whole genome shotgun (WGS) entry which is preliminary data.</text>
</comment>
<dbReference type="EMBL" id="JBHTOP010000022">
    <property type="protein sequence ID" value="MFD1672036.1"/>
    <property type="molecule type" value="Genomic_DNA"/>
</dbReference>
<dbReference type="PANTHER" id="PTHR22916:SF51">
    <property type="entry name" value="GLYCOSYLTRANSFERASE EPSH-RELATED"/>
    <property type="match status" value="1"/>
</dbReference>
<dbReference type="CDD" id="cd00761">
    <property type="entry name" value="Glyco_tranf_GTA_type"/>
    <property type="match status" value="1"/>
</dbReference>
<evidence type="ECO:0000256" key="1">
    <source>
        <dbReference type="ARBA" id="ARBA00022676"/>
    </source>
</evidence>
<dbReference type="SUPFAM" id="SSF53448">
    <property type="entry name" value="Nucleotide-diphospho-sugar transferases"/>
    <property type="match status" value="1"/>
</dbReference>
<dbReference type="Pfam" id="PF00535">
    <property type="entry name" value="Glycos_transf_2"/>
    <property type="match status" value="1"/>
</dbReference>
<dbReference type="InterPro" id="IPR029044">
    <property type="entry name" value="Nucleotide-diphossugar_trans"/>
</dbReference>
<reference evidence="5" key="1">
    <citation type="journal article" date="2019" name="Int. J. Syst. Evol. Microbiol.">
        <title>The Global Catalogue of Microorganisms (GCM) 10K type strain sequencing project: providing services to taxonomists for standard genome sequencing and annotation.</title>
        <authorList>
            <consortium name="The Broad Institute Genomics Platform"/>
            <consortium name="The Broad Institute Genome Sequencing Center for Infectious Disease"/>
            <person name="Wu L."/>
            <person name="Ma J."/>
        </authorList>
    </citation>
    <scope>NUCLEOTIDE SEQUENCE [LARGE SCALE GENOMIC DNA]</scope>
    <source>
        <strain evidence="5">CCM 8896</strain>
    </source>
</reference>
<evidence type="ECO:0000313" key="5">
    <source>
        <dbReference type="Proteomes" id="UP001597267"/>
    </source>
</evidence>
<protein>
    <submittedName>
        <fullName evidence="4">Glycosyltransferase family 2 protein</fullName>
    </submittedName>
</protein>
<dbReference type="Gene3D" id="3.90.550.10">
    <property type="entry name" value="Spore Coat Polysaccharide Biosynthesis Protein SpsA, Chain A"/>
    <property type="match status" value="1"/>
</dbReference>
<keyword evidence="2" id="KW-0808">Transferase</keyword>
<dbReference type="RefSeq" id="WP_164507050.1">
    <property type="nucleotide sequence ID" value="NZ_JBHTOP010000022.1"/>
</dbReference>
<keyword evidence="1" id="KW-0328">Glycosyltransferase</keyword>
<organism evidence="4 5">
    <name type="scientific">Agrilactobacillus yilanensis</name>
    <dbReference type="NCBI Taxonomy" id="2485997"/>
    <lineage>
        <taxon>Bacteria</taxon>
        <taxon>Bacillati</taxon>
        <taxon>Bacillota</taxon>
        <taxon>Bacilli</taxon>
        <taxon>Lactobacillales</taxon>
        <taxon>Lactobacillaceae</taxon>
        <taxon>Agrilactobacillus</taxon>
    </lineage>
</organism>
<feature type="domain" description="Glycosyltransferase 2-like" evidence="3">
    <location>
        <begin position="6"/>
        <end position="133"/>
    </location>
</feature>
<accession>A0ABW4J8X3</accession>
<evidence type="ECO:0000259" key="3">
    <source>
        <dbReference type="Pfam" id="PF00535"/>
    </source>
</evidence>
<keyword evidence="5" id="KW-1185">Reference proteome</keyword>
<evidence type="ECO:0000313" key="4">
    <source>
        <dbReference type="EMBL" id="MFD1672036.1"/>
    </source>
</evidence>
<dbReference type="Proteomes" id="UP001597267">
    <property type="component" value="Unassembled WGS sequence"/>
</dbReference>